<dbReference type="EnsemblMetazoa" id="HelroT174592">
    <property type="protein sequence ID" value="HelroP174592"/>
    <property type="gene ID" value="HelroG174592"/>
</dbReference>
<dbReference type="CTD" id="20205052"/>
<reference evidence="1 3" key="2">
    <citation type="journal article" date="2013" name="Nature">
        <title>Insights into bilaterian evolution from three spiralian genomes.</title>
        <authorList>
            <person name="Simakov O."/>
            <person name="Marletaz F."/>
            <person name="Cho S.J."/>
            <person name="Edsinger-Gonzales E."/>
            <person name="Havlak P."/>
            <person name="Hellsten U."/>
            <person name="Kuo D.H."/>
            <person name="Larsson T."/>
            <person name="Lv J."/>
            <person name="Arendt D."/>
            <person name="Savage R."/>
            <person name="Osoegawa K."/>
            <person name="de Jong P."/>
            <person name="Grimwood J."/>
            <person name="Chapman J.A."/>
            <person name="Shapiro H."/>
            <person name="Aerts A."/>
            <person name="Otillar R.P."/>
            <person name="Terry A.Y."/>
            <person name="Boore J.L."/>
            <person name="Grigoriev I.V."/>
            <person name="Lindberg D.R."/>
            <person name="Seaver E.C."/>
            <person name="Weisblat D.A."/>
            <person name="Putnam N.H."/>
            <person name="Rokhsar D.S."/>
        </authorList>
    </citation>
    <scope>NUCLEOTIDE SEQUENCE</scope>
</reference>
<dbReference type="AlphaFoldDB" id="T1F8A3"/>
<accession>T1F8A3</accession>
<dbReference type="HOGENOM" id="CLU_1027716_0_0_1"/>
<dbReference type="RefSeq" id="XP_009020288.1">
    <property type="nucleotide sequence ID" value="XM_009022040.1"/>
</dbReference>
<reference evidence="2" key="3">
    <citation type="submission" date="2015-06" db="UniProtKB">
        <authorList>
            <consortium name="EnsemblMetazoa"/>
        </authorList>
    </citation>
    <scope>IDENTIFICATION</scope>
</reference>
<reference evidence="3" key="1">
    <citation type="submission" date="2012-12" db="EMBL/GenBank/DDBJ databases">
        <authorList>
            <person name="Hellsten U."/>
            <person name="Grimwood J."/>
            <person name="Chapman J.A."/>
            <person name="Shapiro H."/>
            <person name="Aerts A."/>
            <person name="Otillar R.P."/>
            <person name="Terry A.Y."/>
            <person name="Boore J.L."/>
            <person name="Simakov O."/>
            <person name="Marletaz F."/>
            <person name="Cho S.-J."/>
            <person name="Edsinger-Gonzales E."/>
            <person name="Havlak P."/>
            <person name="Kuo D.-H."/>
            <person name="Larsson T."/>
            <person name="Lv J."/>
            <person name="Arendt D."/>
            <person name="Savage R."/>
            <person name="Osoegawa K."/>
            <person name="de Jong P."/>
            <person name="Lindberg D.R."/>
            <person name="Seaver E.C."/>
            <person name="Weisblat D.A."/>
            <person name="Putnam N.H."/>
            <person name="Grigoriev I.V."/>
            <person name="Rokhsar D.S."/>
        </authorList>
    </citation>
    <scope>NUCLEOTIDE SEQUENCE</scope>
</reference>
<dbReference type="InParanoid" id="T1F8A3"/>
<sequence length="271" mass="31695">MNQVGIKFIPARNIHQHSRRQSKVQDSTRINKRNTFNRFSDKINVTESRYHTHDSCDLTGKRGYVLRITLKAVGLEFGPAKLFLLQDDRLVKVFWPTNTSDSDSLGYCIGFVEYFNYWQPVNYRFVWQVETEFFTENVTLSQNDNNENGLKLKTDKEEVLTNEKVTCIAENKKWDLKTAYVWHCIKDGDDNRDEENFVTRGSSIYFKTNGTYDCSCTGYSFYRNDNWRGTLTVHNRKTKKVELNCEKPPRHVKAAVHEGVNNKTTVSRNNM</sequence>
<keyword evidence="3" id="KW-1185">Reference proteome</keyword>
<gene>
    <name evidence="2" type="primary">20205052</name>
    <name evidence="1" type="ORF">HELRODRAFT_174592</name>
</gene>
<protein>
    <submittedName>
        <fullName evidence="1 2">Uncharacterized protein</fullName>
    </submittedName>
</protein>
<name>T1F8A3_HELRO</name>
<dbReference type="EMBL" id="AMQM01004975">
    <property type="status" value="NOT_ANNOTATED_CDS"/>
    <property type="molecule type" value="Genomic_DNA"/>
</dbReference>
<evidence type="ECO:0000313" key="3">
    <source>
        <dbReference type="Proteomes" id="UP000015101"/>
    </source>
</evidence>
<organism evidence="2 3">
    <name type="scientific">Helobdella robusta</name>
    <name type="common">Californian leech</name>
    <dbReference type="NCBI Taxonomy" id="6412"/>
    <lineage>
        <taxon>Eukaryota</taxon>
        <taxon>Metazoa</taxon>
        <taxon>Spiralia</taxon>
        <taxon>Lophotrochozoa</taxon>
        <taxon>Annelida</taxon>
        <taxon>Clitellata</taxon>
        <taxon>Hirudinea</taxon>
        <taxon>Rhynchobdellida</taxon>
        <taxon>Glossiphoniidae</taxon>
        <taxon>Helobdella</taxon>
    </lineage>
</organism>
<dbReference type="GeneID" id="20205052"/>
<evidence type="ECO:0000313" key="1">
    <source>
        <dbReference type="EMBL" id="ESO01634.1"/>
    </source>
</evidence>
<dbReference type="Proteomes" id="UP000015101">
    <property type="component" value="Unassembled WGS sequence"/>
</dbReference>
<dbReference type="KEGG" id="hro:HELRODRAFT_174592"/>
<dbReference type="EMBL" id="KB096743">
    <property type="protein sequence ID" value="ESO01634.1"/>
    <property type="molecule type" value="Genomic_DNA"/>
</dbReference>
<evidence type="ECO:0000313" key="2">
    <source>
        <dbReference type="EnsemblMetazoa" id="HelroP174592"/>
    </source>
</evidence>
<proteinExistence type="predicted"/>